<dbReference type="SFLD" id="SFLDG00002">
    <property type="entry name" value="C1.7:_P-type_atpase_like"/>
    <property type="match status" value="1"/>
</dbReference>
<evidence type="ECO:0000256" key="4">
    <source>
        <dbReference type="ARBA" id="ARBA00022448"/>
    </source>
</evidence>
<dbReference type="NCBIfam" id="TIGR00003">
    <property type="entry name" value="copper ion binding protein"/>
    <property type="match status" value="5"/>
</dbReference>
<dbReference type="Pfam" id="PF00403">
    <property type="entry name" value="HMA"/>
    <property type="match status" value="6"/>
</dbReference>
<dbReference type="InterPro" id="IPR044492">
    <property type="entry name" value="P_typ_ATPase_HD_dom"/>
</dbReference>
<dbReference type="GO" id="GO:0005802">
    <property type="term" value="C:trans-Golgi network"/>
    <property type="evidence" value="ECO:0007669"/>
    <property type="project" value="UniProtKB-ARBA"/>
</dbReference>
<feature type="transmembrane region" description="Helical" evidence="17">
    <location>
        <begin position="1389"/>
        <end position="1409"/>
    </location>
</feature>
<dbReference type="SUPFAM" id="SSF81653">
    <property type="entry name" value="Calcium ATPase, transduction domain A"/>
    <property type="match status" value="1"/>
</dbReference>
<keyword evidence="15" id="KW-0406">Ion transport</keyword>
<feature type="transmembrane region" description="Helical" evidence="17">
    <location>
        <begin position="717"/>
        <end position="734"/>
    </location>
</feature>
<accession>A0AAJ7T5Y1</accession>
<feature type="transmembrane region" description="Helical" evidence="17">
    <location>
        <begin position="783"/>
        <end position="804"/>
    </location>
</feature>
<evidence type="ECO:0000256" key="2">
    <source>
        <dbReference type="ARBA" id="ARBA00006024"/>
    </source>
</evidence>
<evidence type="ECO:0000256" key="16">
    <source>
        <dbReference type="ARBA" id="ARBA00023136"/>
    </source>
</evidence>
<dbReference type="InterPro" id="IPR023299">
    <property type="entry name" value="ATPase_P-typ_cyto_dom_N"/>
</dbReference>
<evidence type="ECO:0000256" key="6">
    <source>
        <dbReference type="ARBA" id="ARBA00022723"/>
    </source>
</evidence>
<keyword evidence="13 17" id="KW-1133">Transmembrane helix</keyword>
<evidence type="ECO:0000256" key="12">
    <source>
        <dbReference type="ARBA" id="ARBA00022967"/>
    </source>
</evidence>
<dbReference type="EC" id="7.2.2.8" evidence="3"/>
<evidence type="ECO:0000256" key="7">
    <source>
        <dbReference type="ARBA" id="ARBA00022737"/>
    </source>
</evidence>
<proteinExistence type="inferred from homology"/>
<dbReference type="GO" id="GO:0016020">
    <property type="term" value="C:membrane"/>
    <property type="evidence" value="ECO:0007669"/>
    <property type="project" value="UniProtKB-SubCell"/>
</dbReference>
<dbReference type="InterPro" id="IPR023214">
    <property type="entry name" value="HAD_sf"/>
</dbReference>
<dbReference type="Gene3D" id="3.40.50.1000">
    <property type="entry name" value="HAD superfamily/HAD-like"/>
    <property type="match status" value="1"/>
</dbReference>
<feature type="transmembrane region" description="Helical" evidence="17">
    <location>
        <begin position="947"/>
        <end position="974"/>
    </location>
</feature>
<comment type="subcellular location">
    <subcellularLocation>
        <location evidence="1">Golgi apparatus</location>
        <location evidence="1">trans-Golgi network membrane</location>
        <topology evidence="1">Multi-pass membrane protein</topology>
    </subcellularLocation>
    <subcellularLocation>
        <location evidence="17">Membrane</location>
    </subcellularLocation>
</comment>
<dbReference type="PRINTS" id="PR00119">
    <property type="entry name" value="CATATPASE"/>
</dbReference>
<dbReference type="SUPFAM" id="SSF81665">
    <property type="entry name" value="Calcium ATPase, transmembrane domain M"/>
    <property type="match status" value="1"/>
</dbReference>
<feature type="domain" description="HMA" evidence="19">
    <location>
        <begin position="386"/>
        <end position="452"/>
    </location>
</feature>
<dbReference type="KEGG" id="pmrn:116942805"/>
<dbReference type="NCBIfam" id="TIGR01525">
    <property type="entry name" value="ATPase-IB_hvy"/>
    <property type="match status" value="1"/>
</dbReference>
<dbReference type="CDD" id="cd02094">
    <property type="entry name" value="P-type_ATPase_Cu-like"/>
    <property type="match status" value="1"/>
</dbReference>
<dbReference type="SUPFAM" id="SSF56784">
    <property type="entry name" value="HAD-like"/>
    <property type="match status" value="1"/>
</dbReference>
<name>A0AAJ7T5Y1_PETMA</name>
<dbReference type="GO" id="GO:0055070">
    <property type="term" value="P:copper ion homeostasis"/>
    <property type="evidence" value="ECO:0007669"/>
    <property type="project" value="TreeGrafter"/>
</dbReference>
<dbReference type="PROSITE" id="PS00154">
    <property type="entry name" value="ATPASE_E1_E2"/>
    <property type="match status" value="1"/>
</dbReference>
<dbReference type="PRINTS" id="PR00942">
    <property type="entry name" value="CUATPASEI"/>
</dbReference>
<evidence type="ECO:0000256" key="9">
    <source>
        <dbReference type="ARBA" id="ARBA00022796"/>
    </source>
</evidence>
<evidence type="ECO:0000256" key="1">
    <source>
        <dbReference type="ARBA" id="ARBA00004166"/>
    </source>
</evidence>
<evidence type="ECO:0000256" key="14">
    <source>
        <dbReference type="ARBA" id="ARBA00023008"/>
    </source>
</evidence>
<evidence type="ECO:0000313" key="25">
    <source>
        <dbReference type="RefSeq" id="XP_032810989.1"/>
    </source>
</evidence>
<dbReference type="PANTHER" id="PTHR43520">
    <property type="entry name" value="ATP7, ISOFORM B"/>
    <property type="match status" value="1"/>
</dbReference>
<evidence type="ECO:0000256" key="11">
    <source>
        <dbReference type="ARBA" id="ARBA00022842"/>
    </source>
</evidence>
<dbReference type="PANTHER" id="PTHR43520:SF29">
    <property type="entry name" value="COPPER-TRANSPORTING ATPASE 1"/>
    <property type="match status" value="1"/>
</dbReference>
<dbReference type="FunFam" id="3.30.70.100:FF:000001">
    <property type="entry name" value="ATPase copper transporting beta"/>
    <property type="match status" value="6"/>
</dbReference>
<dbReference type="FunFam" id="3.40.1110.10:FF:000023">
    <property type="entry name" value="Copper-transporting ATPase 1, putative"/>
    <property type="match status" value="1"/>
</dbReference>
<keyword evidence="14" id="KW-0186">Copper</keyword>
<dbReference type="PROSITE" id="PS50846">
    <property type="entry name" value="HMA_2"/>
    <property type="match status" value="6"/>
</dbReference>
<dbReference type="InterPro" id="IPR027256">
    <property type="entry name" value="P-typ_ATPase_IB"/>
</dbReference>
<evidence type="ECO:0000313" key="26">
    <source>
        <dbReference type="RefSeq" id="XP_032810990.1"/>
    </source>
</evidence>
<keyword evidence="11" id="KW-0460">Magnesium</keyword>
<dbReference type="GO" id="GO:0043682">
    <property type="term" value="F:P-type divalent copper transporter activity"/>
    <property type="evidence" value="ECO:0007669"/>
    <property type="project" value="TreeGrafter"/>
</dbReference>
<dbReference type="InterPro" id="IPR017969">
    <property type="entry name" value="Heavy-metal-associated_CS"/>
</dbReference>
<sequence>MAGGEAWCVTLSVDGMTCDACVKSIEEQLSQLPGVYDIKVSLLDMSARVLYDARRQAPESLLEAVERAGFEASLDLGGDGSRFPADTESVEILVTGATPSAELRGHSLADLAASLRGVTATDVVRSPSEEAEDARRKMNVTFLPELTGANVICQKIEDFGYRATLQAGRRQPGLATLIVTVEGMKRQTCARRVESALAKLPGVEHVEASLASREVRIGYKSHLINASELRRQIEALGFAALLPKSPLKREKSRALPADPQSSAPPSEAIESATITLGVEGMHCKSCVDNIESHVGELAAVYSIEVSLSESKADIRYNPTLLGPADLKQAIESLPPGNLSVSFGLRSTDLPSPNVYQSLLSRCAKGAVEEPVPVSETTFSLPRADNPTVVLRVTGMTCASCVQNVEGGLAKRAGVRSVSVSLGDGTATVSYDRGVTSPEILQGAVEDMGYGATLTDGHDSGQAPRGCREKDVGGSPTTSKMGCEVGGRPDYVISELPPKPSGEREDAREPEKCLLRVTGMTCASCVANIENNLKKKDGILSVLVALIAGKAEVKYDPALTSPEEIAAWVRWMGFEADVVDVRLAGSNGVVELAVTGMTCTSCVHGIESTLLQNDGVFTASVALATGRARVEFDSEKIGPRGIILIVERMGYTAALVKQECRGTSHLEHTDEIRQWRNAFLLNLLFGIPVMALMVYMIVMDSQKKHNYLMNHMVLPGLSTINLVFFALCTPVQFVGGRHFYARAYKSVKHRAANMDVLIVLATSIAYVYSVVILLVAMAERAPRSPLTFFDTPPMLFVFITLGRWLEHLAKGKTSEALAKLMSLQAAEATLVTLGPDNSLVSEEQVEVELLQRGDALRVVPGARFPVDGRVIAGTSMADESIITGEVMPVSKGPGSLVIAGSINQMGSLLVEATHVGADTTLAQIVRLVEEAQTSKAPIQQLADRLSGYFVPTVVLLSTLTLVTWIVVGFADFAVVQKYFPDFDPSLPHGEVVLRFAFQAAITVLSIACPCALGLATPTAVMVGTGVGAQNGILIKGGEPLEMAHKIKAVVFDKTGTLTHGMPRVLRFALFGNRARVSPRRLTAIVGTAEASSEHPLGVAITKHCKQELSTERLGSCQAFQAVPGFGISCEVSNVDAALNAVDEDEENEKNASPSAPANRSAPHIIMDGDESTATRHELQHYAVLIGNREWMGRSGVEVAPAVHAAMAQHEEQGHTAVLVAVDGQLCGMLAIADAVKEEAALVVRTLTAMGLHVILLTGDNRRTARAIAAQVGVRTAYAEVLPADKVREVERLQRQGLRVAMVGDGVNDSPALAQADVGIAIGSGTDVAIAAADIVLIRSNLLDVVSSIELSKKTVLRIRINFIFALVYNLLGLPIAAGVFLPLGLVLQPWMASAAMAASSVSVLLSSLLLRLYRKRSREQLEAASSGWKALAAEDVRVHVGVEREGGGGGGGGGGAAGGGWSPGAGAQLGDGAAAAAAPAGVDNGAFEPDSGHPRV</sequence>
<dbReference type="InterPro" id="IPR006122">
    <property type="entry name" value="HMA_Cu_ion-bd"/>
</dbReference>
<dbReference type="GeneID" id="116942805"/>
<dbReference type="InterPro" id="IPR036163">
    <property type="entry name" value="HMA_dom_sf"/>
</dbReference>
<feature type="domain" description="HMA" evidence="19">
    <location>
        <begin position="175"/>
        <end position="241"/>
    </location>
</feature>
<evidence type="ECO:0000313" key="20">
    <source>
        <dbReference type="Proteomes" id="UP001318040"/>
    </source>
</evidence>
<keyword evidence="9" id="KW-0187">Copper transport</keyword>
<evidence type="ECO:0000313" key="24">
    <source>
        <dbReference type="RefSeq" id="XP_032810988.1"/>
    </source>
</evidence>
<dbReference type="RefSeq" id="XP_032810985.1">
    <property type="nucleotide sequence ID" value="XM_032955094.1"/>
</dbReference>
<evidence type="ECO:0000256" key="13">
    <source>
        <dbReference type="ARBA" id="ARBA00022989"/>
    </source>
</evidence>
<evidence type="ECO:0000256" key="17">
    <source>
        <dbReference type="RuleBase" id="RU362081"/>
    </source>
</evidence>
<dbReference type="RefSeq" id="XP_032810989.1">
    <property type="nucleotide sequence ID" value="XM_032955098.1"/>
</dbReference>
<dbReference type="InterPro" id="IPR006121">
    <property type="entry name" value="HMA_dom"/>
</dbReference>
<feature type="region of interest" description="Disordered" evidence="18">
    <location>
        <begin position="1442"/>
        <end position="1472"/>
    </location>
</feature>
<dbReference type="RefSeq" id="XP_032810986.1">
    <property type="nucleotide sequence ID" value="XM_032955095.1"/>
</dbReference>
<dbReference type="SFLD" id="SFLDF00027">
    <property type="entry name" value="p-type_atpase"/>
    <property type="match status" value="1"/>
</dbReference>
<keyword evidence="20" id="KW-1185">Reference proteome</keyword>
<dbReference type="InterPro" id="IPR001757">
    <property type="entry name" value="P_typ_ATPase"/>
</dbReference>
<dbReference type="Pfam" id="PF00702">
    <property type="entry name" value="Hydrolase"/>
    <property type="match status" value="1"/>
</dbReference>
<evidence type="ECO:0000256" key="10">
    <source>
        <dbReference type="ARBA" id="ARBA00022840"/>
    </source>
</evidence>
<keyword evidence="12" id="KW-1278">Translocase</keyword>
<dbReference type="NCBIfam" id="TIGR01494">
    <property type="entry name" value="ATPase_P-type"/>
    <property type="match status" value="1"/>
</dbReference>
<feature type="domain" description="HMA" evidence="19">
    <location>
        <begin position="587"/>
        <end position="653"/>
    </location>
</feature>
<keyword evidence="4" id="KW-0813">Transport</keyword>
<dbReference type="InterPro" id="IPR036412">
    <property type="entry name" value="HAD-like_sf"/>
</dbReference>
<dbReference type="Gene3D" id="2.70.150.10">
    <property type="entry name" value="Calcium-transporting ATPase, cytoplasmic transduction domain A"/>
    <property type="match status" value="1"/>
</dbReference>
<gene>
    <name evidence="21 22 23 24 25 26" type="primary">LOC116942805</name>
</gene>
<dbReference type="SUPFAM" id="SSF55008">
    <property type="entry name" value="HMA, heavy metal-associated domain"/>
    <property type="match status" value="6"/>
</dbReference>
<feature type="domain" description="HMA" evidence="19">
    <location>
        <begin position="272"/>
        <end position="338"/>
    </location>
</feature>
<dbReference type="SFLD" id="SFLDS00003">
    <property type="entry name" value="Haloacid_Dehalogenase"/>
    <property type="match status" value="1"/>
</dbReference>
<dbReference type="GO" id="GO:0016887">
    <property type="term" value="F:ATP hydrolysis activity"/>
    <property type="evidence" value="ECO:0007669"/>
    <property type="project" value="InterPro"/>
</dbReference>
<dbReference type="RefSeq" id="XP_032810988.1">
    <property type="nucleotide sequence ID" value="XM_032955097.1"/>
</dbReference>
<reference evidence="21 22" key="1">
    <citation type="submission" date="2025-04" db="UniProtKB">
        <authorList>
            <consortium name="RefSeq"/>
        </authorList>
    </citation>
    <scope>IDENTIFICATION</scope>
    <source>
        <tissue evidence="21 22">Sperm</tissue>
    </source>
</reference>
<feature type="domain" description="HMA" evidence="19">
    <location>
        <begin position="7"/>
        <end position="73"/>
    </location>
</feature>
<comment type="similarity">
    <text evidence="2 17">Belongs to the cation transport ATPase (P-type) (TC 3.A.3) family. Type IB subfamily.</text>
</comment>
<dbReference type="FunFam" id="3.40.50.1000:FF:000144">
    <property type="entry name" value="copper-transporting ATPase 1 isoform X2"/>
    <property type="match status" value="1"/>
</dbReference>
<keyword evidence="6 17" id="KW-0479">Metal-binding</keyword>
<evidence type="ECO:0000313" key="23">
    <source>
        <dbReference type="RefSeq" id="XP_032810987.1"/>
    </source>
</evidence>
<dbReference type="GO" id="GO:0005507">
    <property type="term" value="F:copper ion binding"/>
    <property type="evidence" value="ECO:0007669"/>
    <property type="project" value="InterPro"/>
</dbReference>
<keyword evidence="8 17" id="KW-0547">Nucleotide-binding</keyword>
<organism evidence="20 26">
    <name type="scientific">Petromyzon marinus</name>
    <name type="common">Sea lamprey</name>
    <dbReference type="NCBI Taxonomy" id="7757"/>
    <lineage>
        <taxon>Eukaryota</taxon>
        <taxon>Metazoa</taxon>
        <taxon>Chordata</taxon>
        <taxon>Craniata</taxon>
        <taxon>Vertebrata</taxon>
        <taxon>Cyclostomata</taxon>
        <taxon>Hyperoartia</taxon>
        <taxon>Petromyzontiformes</taxon>
        <taxon>Petromyzontidae</taxon>
        <taxon>Petromyzon</taxon>
    </lineage>
</organism>
<keyword evidence="7" id="KW-0677">Repeat</keyword>
<keyword evidence="10 17" id="KW-0067">ATP-binding</keyword>
<feature type="transmembrane region" description="Helical" evidence="17">
    <location>
        <begin position="1361"/>
        <end position="1383"/>
    </location>
</feature>
<dbReference type="Gene3D" id="3.30.70.100">
    <property type="match status" value="6"/>
</dbReference>
<evidence type="ECO:0000256" key="15">
    <source>
        <dbReference type="ARBA" id="ARBA00023065"/>
    </source>
</evidence>
<dbReference type="Proteomes" id="UP001318040">
    <property type="component" value="Chromosome 16"/>
</dbReference>
<dbReference type="RefSeq" id="XP_032810987.1">
    <property type="nucleotide sequence ID" value="XM_032955096.1"/>
</dbReference>
<feature type="transmembrane region" description="Helical" evidence="17">
    <location>
        <begin position="994"/>
        <end position="1014"/>
    </location>
</feature>
<dbReference type="GO" id="GO:0140581">
    <property type="term" value="F:P-type monovalent copper transporter activity"/>
    <property type="evidence" value="ECO:0007669"/>
    <property type="project" value="UniProtKB-EC"/>
</dbReference>
<dbReference type="Gene3D" id="3.40.1110.10">
    <property type="entry name" value="Calcium-transporting ATPase, cytoplasmic domain N"/>
    <property type="match status" value="1"/>
</dbReference>
<evidence type="ECO:0000259" key="19">
    <source>
        <dbReference type="PROSITE" id="PS50846"/>
    </source>
</evidence>
<dbReference type="PROSITE" id="PS01047">
    <property type="entry name" value="HMA_1"/>
    <property type="match status" value="5"/>
</dbReference>
<dbReference type="InterPro" id="IPR008250">
    <property type="entry name" value="ATPase_P-typ_transduc_dom_A_sf"/>
</dbReference>
<dbReference type="InterPro" id="IPR018303">
    <property type="entry name" value="ATPase_P-typ_P_site"/>
</dbReference>
<evidence type="ECO:0000256" key="18">
    <source>
        <dbReference type="SAM" id="MobiDB-lite"/>
    </source>
</evidence>
<feature type="compositionally biased region" description="Gly residues" evidence="18">
    <location>
        <begin position="1446"/>
        <end position="1468"/>
    </location>
</feature>
<dbReference type="Pfam" id="PF00122">
    <property type="entry name" value="E1-E2_ATPase"/>
    <property type="match status" value="1"/>
</dbReference>
<feature type="region of interest" description="Disordered" evidence="18">
    <location>
        <begin position="454"/>
        <end position="507"/>
    </location>
</feature>
<dbReference type="InterPro" id="IPR023298">
    <property type="entry name" value="ATPase_P-typ_TM_dom_sf"/>
</dbReference>
<dbReference type="GO" id="GO:0005524">
    <property type="term" value="F:ATP binding"/>
    <property type="evidence" value="ECO:0007669"/>
    <property type="project" value="UniProtKB-UniRule"/>
</dbReference>
<keyword evidence="5 17" id="KW-0812">Transmembrane</keyword>
<evidence type="ECO:0000256" key="5">
    <source>
        <dbReference type="ARBA" id="ARBA00022692"/>
    </source>
</evidence>
<keyword evidence="16 17" id="KW-0472">Membrane</keyword>
<dbReference type="InterPro" id="IPR059000">
    <property type="entry name" value="ATPase_P-type_domA"/>
</dbReference>
<feature type="compositionally biased region" description="Low complexity" evidence="18">
    <location>
        <begin position="1149"/>
        <end position="1161"/>
    </location>
</feature>
<dbReference type="FunFam" id="2.70.150.10:FF:000002">
    <property type="entry name" value="Copper-transporting ATPase 1, putative"/>
    <property type="match status" value="1"/>
</dbReference>
<dbReference type="RefSeq" id="XP_032810990.1">
    <property type="nucleotide sequence ID" value="XM_032955099.1"/>
</dbReference>
<evidence type="ECO:0000313" key="22">
    <source>
        <dbReference type="RefSeq" id="XP_032810986.1"/>
    </source>
</evidence>
<feature type="transmembrane region" description="Helical" evidence="17">
    <location>
        <begin position="755"/>
        <end position="777"/>
    </location>
</feature>
<evidence type="ECO:0000256" key="8">
    <source>
        <dbReference type="ARBA" id="ARBA00022741"/>
    </source>
</evidence>
<feature type="transmembrane region" description="Helical" evidence="17">
    <location>
        <begin position="678"/>
        <end position="697"/>
    </location>
</feature>
<protein>
    <recommendedName>
        <fullName evidence="3">P-type Cu(+) transporter</fullName>
        <ecNumber evidence="3">7.2.2.8</ecNumber>
    </recommendedName>
</protein>
<evidence type="ECO:0000256" key="3">
    <source>
        <dbReference type="ARBA" id="ARBA00012517"/>
    </source>
</evidence>
<dbReference type="CDD" id="cd00371">
    <property type="entry name" value="HMA"/>
    <property type="match status" value="6"/>
</dbReference>
<feature type="domain" description="HMA" evidence="19">
    <location>
        <begin position="510"/>
        <end position="576"/>
    </location>
</feature>
<feature type="region of interest" description="Disordered" evidence="18">
    <location>
        <begin position="1141"/>
        <end position="1163"/>
    </location>
</feature>
<evidence type="ECO:0000313" key="21">
    <source>
        <dbReference type="RefSeq" id="XP_032810985.1"/>
    </source>
</evidence>